<evidence type="ECO:0000256" key="1">
    <source>
        <dbReference type="ARBA" id="ARBA00004141"/>
    </source>
</evidence>
<name>A0A154PDF0_DUFNO</name>
<keyword evidence="3 5" id="KW-1133">Transmembrane helix</keyword>
<feature type="transmembrane region" description="Helical" evidence="5">
    <location>
        <begin position="512"/>
        <end position="533"/>
    </location>
</feature>
<feature type="transmembrane region" description="Helical" evidence="5">
    <location>
        <begin position="366"/>
        <end position="384"/>
    </location>
</feature>
<dbReference type="STRING" id="178035.A0A154PDF0"/>
<feature type="transmembrane region" description="Helical" evidence="5">
    <location>
        <begin position="36"/>
        <end position="59"/>
    </location>
</feature>
<dbReference type="Proteomes" id="UP000076502">
    <property type="component" value="Unassembled WGS sequence"/>
</dbReference>
<feature type="transmembrane region" description="Helical" evidence="5">
    <location>
        <begin position="452"/>
        <end position="475"/>
    </location>
</feature>
<feature type="domain" description="Major facilitator superfamily (MFS) profile" evidence="6">
    <location>
        <begin position="97"/>
        <end position="538"/>
    </location>
</feature>
<dbReference type="PROSITE" id="PS00216">
    <property type="entry name" value="SUGAR_TRANSPORT_1"/>
    <property type="match status" value="1"/>
</dbReference>
<dbReference type="GO" id="GO:0022857">
    <property type="term" value="F:transmembrane transporter activity"/>
    <property type="evidence" value="ECO:0007669"/>
    <property type="project" value="InterPro"/>
</dbReference>
<feature type="transmembrane region" description="Helical" evidence="5">
    <location>
        <begin position="223"/>
        <end position="245"/>
    </location>
</feature>
<dbReference type="InterPro" id="IPR036259">
    <property type="entry name" value="MFS_trans_sf"/>
</dbReference>
<evidence type="ECO:0000256" key="4">
    <source>
        <dbReference type="ARBA" id="ARBA00023136"/>
    </source>
</evidence>
<feature type="transmembrane region" description="Helical" evidence="5">
    <location>
        <begin position="427"/>
        <end position="446"/>
    </location>
</feature>
<dbReference type="Pfam" id="PF00083">
    <property type="entry name" value="Sugar_tr"/>
    <property type="match status" value="1"/>
</dbReference>
<dbReference type="InterPro" id="IPR020846">
    <property type="entry name" value="MFS_dom"/>
</dbReference>
<dbReference type="GO" id="GO:0016020">
    <property type="term" value="C:membrane"/>
    <property type="evidence" value="ECO:0007669"/>
    <property type="project" value="UniProtKB-SubCell"/>
</dbReference>
<dbReference type="Gene3D" id="1.20.1250.20">
    <property type="entry name" value="MFS general substrate transporter like domains"/>
    <property type="match status" value="1"/>
</dbReference>
<dbReference type="PANTHER" id="PTHR24064">
    <property type="entry name" value="SOLUTE CARRIER FAMILY 22 MEMBER"/>
    <property type="match status" value="1"/>
</dbReference>
<keyword evidence="8" id="KW-1185">Reference proteome</keyword>
<dbReference type="EMBL" id="KQ434878">
    <property type="protein sequence ID" value="KZC09851.1"/>
    <property type="molecule type" value="Genomic_DNA"/>
</dbReference>
<evidence type="ECO:0000313" key="7">
    <source>
        <dbReference type="EMBL" id="KZC09851.1"/>
    </source>
</evidence>
<organism evidence="7 8">
    <name type="scientific">Dufourea novaeangliae</name>
    <name type="common">Sweat bee</name>
    <dbReference type="NCBI Taxonomy" id="178035"/>
    <lineage>
        <taxon>Eukaryota</taxon>
        <taxon>Metazoa</taxon>
        <taxon>Ecdysozoa</taxon>
        <taxon>Arthropoda</taxon>
        <taxon>Hexapoda</taxon>
        <taxon>Insecta</taxon>
        <taxon>Pterygota</taxon>
        <taxon>Neoptera</taxon>
        <taxon>Endopterygota</taxon>
        <taxon>Hymenoptera</taxon>
        <taxon>Apocrita</taxon>
        <taxon>Aculeata</taxon>
        <taxon>Apoidea</taxon>
        <taxon>Anthophila</taxon>
        <taxon>Halictidae</taxon>
        <taxon>Rophitinae</taxon>
        <taxon>Dufourea</taxon>
    </lineage>
</organism>
<accession>A0A154PDF0</accession>
<dbReference type="OMA" id="NQRIWHM"/>
<feature type="transmembrane region" description="Helical" evidence="5">
    <location>
        <begin position="162"/>
        <end position="185"/>
    </location>
</feature>
<evidence type="ECO:0000259" key="6">
    <source>
        <dbReference type="PROSITE" id="PS50850"/>
    </source>
</evidence>
<dbReference type="SUPFAM" id="SSF103473">
    <property type="entry name" value="MFS general substrate transporter"/>
    <property type="match status" value="1"/>
</dbReference>
<feature type="transmembrane region" description="Helical" evidence="5">
    <location>
        <begin position="257"/>
        <end position="275"/>
    </location>
</feature>
<evidence type="ECO:0000256" key="3">
    <source>
        <dbReference type="ARBA" id="ARBA00022989"/>
    </source>
</evidence>
<dbReference type="OrthoDB" id="6884957at2759"/>
<evidence type="ECO:0000256" key="5">
    <source>
        <dbReference type="SAM" id="Phobius"/>
    </source>
</evidence>
<feature type="transmembrane region" description="Helical" evidence="5">
    <location>
        <begin position="281"/>
        <end position="299"/>
    </location>
</feature>
<protein>
    <submittedName>
        <fullName evidence="7">Organic cation transporter protein</fullName>
    </submittedName>
</protein>
<keyword evidence="4 5" id="KW-0472">Membrane</keyword>
<proteinExistence type="predicted"/>
<comment type="subcellular location">
    <subcellularLocation>
        <location evidence="1">Membrane</location>
        <topology evidence="1">Multi-pass membrane protein</topology>
    </subcellularLocation>
</comment>
<gene>
    <name evidence="7" type="ORF">WN55_00497</name>
</gene>
<dbReference type="PROSITE" id="PS50850">
    <property type="entry name" value="MFS"/>
    <property type="match status" value="1"/>
</dbReference>
<feature type="transmembrane region" description="Helical" evidence="5">
    <location>
        <begin position="399"/>
        <end position="420"/>
    </location>
</feature>
<evidence type="ECO:0000313" key="8">
    <source>
        <dbReference type="Proteomes" id="UP000076502"/>
    </source>
</evidence>
<evidence type="ECO:0000256" key="2">
    <source>
        <dbReference type="ARBA" id="ARBA00022692"/>
    </source>
</evidence>
<keyword evidence="2 5" id="KW-0812">Transmembrane</keyword>
<dbReference type="AlphaFoldDB" id="A0A154PDF0"/>
<sequence length="596" mass="66999">MTVMVESVKIEEGERPKITAFDDILPYVGEASRYQWFLFVLLLPFTFVYAFLYFTQFFITLLPAEHWCTVPDLEGWNLTDHEKISLSIPPASTEELKVEGATLFSRCNMYDVNYQDILANGVRMADPSWPIKPCQNGWSFNHTMIPYKSIAVELEWVCDDAYLGSAAQSAFFVGSIFGGLVFGYIADHYGRIPALVACNTVGFVASVATAFCKSFWSFCFARMIVGTSFDNCFNVLFIIVIEYVGPKYRTLVANMSFGLYFAAASSLLPWIAYWIADWRILSIVTACPMVVAFVAPWIVPESARWYITSGKIDKAIGMLKHFAKVNGKEVKPEIFDEFEKSCKSMIEKDKSHNQYTVLHLFKMPRLARITIMLIIYWLLMVWVFDGHVWNMKLLDPDVFTSFSLASLTELPAAILLALFLDRWGRRWMGFASMFLCGVFSFVALTTPAGPPTVAMAIIARLGVNIAANIGFQYAAEMLPTVVRAQGVSLIHIIGYLAHILGPYIIFLADIDAALPLVTLGMLSFIHAFLTLGLPETLNQDLPETLQEGNDFGRDQSFWWIPCISSSKKVKKSYRKKEGLSNPAFAGSVQKIDSTRL</sequence>
<dbReference type="InterPro" id="IPR005829">
    <property type="entry name" value="Sugar_transporter_CS"/>
</dbReference>
<feature type="transmembrane region" description="Helical" evidence="5">
    <location>
        <begin position="487"/>
        <end position="506"/>
    </location>
</feature>
<dbReference type="InterPro" id="IPR005828">
    <property type="entry name" value="MFS_sugar_transport-like"/>
</dbReference>
<feature type="transmembrane region" description="Helical" evidence="5">
    <location>
        <begin position="192"/>
        <end position="211"/>
    </location>
</feature>
<reference evidence="7 8" key="1">
    <citation type="submission" date="2015-07" db="EMBL/GenBank/DDBJ databases">
        <title>The genome of Dufourea novaeangliae.</title>
        <authorList>
            <person name="Pan H."/>
            <person name="Kapheim K."/>
        </authorList>
    </citation>
    <scope>NUCLEOTIDE SEQUENCE [LARGE SCALE GENOMIC DNA]</scope>
    <source>
        <strain evidence="7">0120121106</strain>
        <tissue evidence="7">Whole body</tissue>
    </source>
</reference>